<reference evidence="2 3" key="1">
    <citation type="journal article" date="2006" name="Int. J. Syst. Evol. Microbiol.">
        <title>Myroides pelagicus sp. nov., isolated from seawater in Thailand.</title>
        <authorList>
            <person name="Yoon J."/>
            <person name="Maneerat S."/>
            <person name="Kawai F."/>
            <person name="Yokota A."/>
        </authorList>
    </citation>
    <scope>NUCLEOTIDE SEQUENCE [LARGE SCALE GENOMIC DNA]</scope>
    <source>
        <strain evidence="2 3">SM1T</strain>
    </source>
</reference>
<dbReference type="Proteomes" id="UP000488936">
    <property type="component" value="Unassembled WGS sequence"/>
</dbReference>
<evidence type="ECO:0000313" key="3">
    <source>
        <dbReference type="Proteomes" id="UP000488936"/>
    </source>
</evidence>
<keyword evidence="1" id="KW-0732">Signal</keyword>
<dbReference type="AlphaFoldDB" id="A0A7K1GLX2"/>
<name>A0A7K1GLX2_9FLAO</name>
<evidence type="ECO:0000256" key="1">
    <source>
        <dbReference type="SAM" id="SignalP"/>
    </source>
</evidence>
<gene>
    <name evidence="2" type="ORF">GJV77_07825</name>
</gene>
<dbReference type="OrthoDB" id="1114455at2"/>
<feature type="signal peptide" evidence="1">
    <location>
        <begin position="1"/>
        <end position="21"/>
    </location>
</feature>
<dbReference type="InterPro" id="IPR019861">
    <property type="entry name" value="PorP/SprF_Bacteroidetes"/>
</dbReference>
<proteinExistence type="predicted"/>
<dbReference type="EMBL" id="WMJY01000014">
    <property type="protein sequence ID" value="MTH29826.1"/>
    <property type="molecule type" value="Genomic_DNA"/>
</dbReference>
<sequence>MKSIKVIISTLIVGITATVYAQQDPQYTQYMYNHSVINPAYVGTLEDLTIYGQYRAQWIGLDGAPQTANFSVSGPLGNKGVSGGISFVNDRIGAMNDNTIFLDLGYTINLNYEYKLAFGLKGQLNILDVDYTKLDIYHTEDPMLRENINNKFTPNIGVGLMVYSDRSYFGISAPSLLSTYRYNDNEAITKMKKEVHMFVTGGYVFDIGSDVFFKPAFLMKAVQGAPLQVDLTANFLFSEKYTAGIAYRWDAAISGLVGFQVTDNLMIGYSYDADTTSLQRFNSGSHEVFMKFTLFNRDKTKVMTTRFF</sequence>
<feature type="chain" id="PRO_5029477611" evidence="1">
    <location>
        <begin position="22"/>
        <end position="308"/>
    </location>
</feature>
<dbReference type="RefSeq" id="WP_155035818.1">
    <property type="nucleotide sequence ID" value="NZ_JBHTIG010000057.1"/>
</dbReference>
<accession>A0A7K1GLX2</accession>
<protein>
    <submittedName>
        <fullName evidence="2">Type IX secretion system membrane protein PorP/SprF</fullName>
    </submittedName>
</protein>
<dbReference type="Pfam" id="PF11751">
    <property type="entry name" value="PorP_SprF"/>
    <property type="match status" value="1"/>
</dbReference>
<keyword evidence="3" id="KW-1185">Reference proteome</keyword>
<dbReference type="NCBIfam" id="TIGR03519">
    <property type="entry name" value="T9SS_PorP_fam"/>
    <property type="match status" value="1"/>
</dbReference>
<comment type="caution">
    <text evidence="2">The sequence shown here is derived from an EMBL/GenBank/DDBJ whole genome shotgun (WGS) entry which is preliminary data.</text>
</comment>
<organism evidence="2 3">
    <name type="scientific">Myroides pelagicus</name>
    <dbReference type="NCBI Taxonomy" id="270914"/>
    <lineage>
        <taxon>Bacteria</taxon>
        <taxon>Pseudomonadati</taxon>
        <taxon>Bacteroidota</taxon>
        <taxon>Flavobacteriia</taxon>
        <taxon>Flavobacteriales</taxon>
        <taxon>Flavobacteriaceae</taxon>
        <taxon>Myroides</taxon>
    </lineage>
</organism>
<evidence type="ECO:0000313" key="2">
    <source>
        <dbReference type="EMBL" id="MTH29826.1"/>
    </source>
</evidence>